<dbReference type="SMART" id="SM00271">
    <property type="entry name" value="DnaJ"/>
    <property type="match status" value="1"/>
</dbReference>
<dbReference type="Gene3D" id="1.10.287.110">
    <property type="entry name" value="DnaJ domain"/>
    <property type="match status" value="1"/>
</dbReference>
<evidence type="ECO:0000313" key="5">
    <source>
        <dbReference type="RefSeq" id="XP_033573334.1"/>
    </source>
</evidence>
<dbReference type="EMBL" id="MU003707">
    <property type="protein sequence ID" value="KAF2806370.1"/>
    <property type="molecule type" value="Genomic_DNA"/>
</dbReference>
<dbReference type="GO" id="GO:0036503">
    <property type="term" value="P:ERAD pathway"/>
    <property type="evidence" value="ECO:0007669"/>
    <property type="project" value="TreeGrafter"/>
</dbReference>
<evidence type="ECO:0000259" key="2">
    <source>
        <dbReference type="PROSITE" id="PS50076"/>
    </source>
</evidence>
<dbReference type="InterPro" id="IPR051948">
    <property type="entry name" value="Hsp70_co-chaperone_J-domain"/>
</dbReference>
<organism evidence="3">
    <name type="scientific">Mytilinidion resinicola</name>
    <dbReference type="NCBI Taxonomy" id="574789"/>
    <lineage>
        <taxon>Eukaryota</taxon>
        <taxon>Fungi</taxon>
        <taxon>Dikarya</taxon>
        <taxon>Ascomycota</taxon>
        <taxon>Pezizomycotina</taxon>
        <taxon>Dothideomycetes</taxon>
        <taxon>Pleosporomycetidae</taxon>
        <taxon>Mytilinidiales</taxon>
        <taxon>Mytilinidiaceae</taxon>
        <taxon>Mytilinidion</taxon>
    </lineage>
</organism>
<dbReference type="PROSITE" id="PS50076">
    <property type="entry name" value="DNAJ_2"/>
    <property type="match status" value="1"/>
</dbReference>
<dbReference type="InterPro" id="IPR036869">
    <property type="entry name" value="J_dom_sf"/>
</dbReference>
<dbReference type="GO" id="GO:0051787">
    <property type="term" value="F:misfolded protein binding"/>
    <property type="evidence" value="ECO:0007669"/>
    <property type="project" value="TreeGrafter"/>
</dbReference>
<dbReference type="AlphaFoldDB" id="A0A6A6YCD7"/>
<sequence length="64" mass="7278">MPNPYSVLGVAQDADDKTIRSAYHNLALHYHPDKARDPVQGPKSEDIFKVIQNAYETLIDPEKR</sequence>
<accession>A0A6A6YCD7</accession>
<reference evidence="3 5" key="1">
    <citation type="journal article" date="2020" name="Stud. Mycol.">
        <title>101 Dothideomycetes genomes: a test case for predicting lifestyles and emergence of pathogens.</title>
        <authorList>
            <person name="Haridas S."/>
            <person name="Albert R."/>
            <person name="Binder M."/>
            <person name="Bloem J."/>
            <person name="Labutti K."/>
            <person name="Salamov A."/>
            <person name="Andreopoulos B."/>
            <person name="Baker S."/>
            <person name="Barry K."/>
            <person name="Bills G."/>
            <person name="Bluhm B."/>
            <person name="Cannon C."/>
            <person name="Castanera R."/>
            <person name="Culley D."/>
            <person name="Daum C."/>
            <person name="Ezra D."/>
            <person name="Gonzalez J."/>
            <person name="Henrissat B."/>
            <person name="Kuo A."/>
            <person name="Liang C."/>
            <person name="Lipzen A."/>
            <person name="Lutzoni F."/>
            <person name="Magnuson J."/>
            <person name="Mondo S."/>
            <person name="Nolan M."/>
            <person name="Ohm R."/>
            <person name="Pangilinan J."/>
            <person name="Park H.-J."/>
            <person name="Ramirez L."/>
            <person name="Alfaro M."/>
            <person name="Sun H."/>
            <person name="Tritt A."/>
            <person name="Yoshinaga Y."/>
            <person name="Zwiers L.-H."/>
            <person name="Turgeon B."/>
            <person name="Goodwin S."/>
            <person name="Spatafora J."/>
            <person name="Crous P."/>
            <person name="Grigoriev I."/>
        </authorList>
    </citation>
    <scope>NUCLEOTIDE SEQUENCE</scope>
    <source>
        <strain evidence="3 5">CBS 304.34</strain>
    </source>
</reference>
<feature type="domain" description="J" evidence="2">
    <location>
        <begin position="3"/>
        <end position="64"/>
    </location>
</feature>
<dbReference type="SUPFAM" id="SSF46565">
    <property type="entry name" value="Chaperone J-domain"/>
    <property type="match status" value="1"/>
</dbReference>
<proteinExistence type="predicted"/>
<protein>
    <submittedName>
        <fullName evidence="3 5">Heat shock protein DnaJ</fullName>
    </submittedName>
</protein>
<reference evidence="5" key="2">
    <citation type="submission" date="2020-04" db="EMBL/GenBank/DDBJ databases">
        <authorList>
            <consortium name="NCBI Genome Project"/>
        </authorList>
    </citation>
    <scope>NUCLEOTIDE SEQUENCE</scope>
    <source>
        <strain evidence="5">CBS 304.34</strain>
    </source>
</reference>
<keyword evidence="3 5" id="KW-0346">Stress response</keyword>
<dbReference type="PRINTS" id="PR00625">
    <property type="entry name" value="JDOMAIN"/>
</dbReference>
<evidence type="ECO:0000313" key="3">
    <source>
        <dbReference type="EMBL" id="KAF2806370.1"/>
    </source>
</evidence>
<dbReference type="Pfam" id="PF00226">
    <property type="entry name" value="DnaJ"/>
    <property type="match status" value="1"/>
</dbReference>
<keyword evidence="4" id="KW-1185">Reference proteome</keyword>
<feature type="non-terminal residue" evidence="3">
    <location>
        <position position="64"/>
    </location>
</feature>
<dbReference type="PANTHER" id="PTHR44360">
    <property type="entry name" value="DNAJ HOMOLOG SUBFAMILY B MEMBER 9"/>
    <property type="match status" value="1"/>
</dbReference>
<name>A0A6A6YCD7_9PEZI</name>
<dbReference type="GO" id="GO:0051087">
    <property type="term" value="F:protein-folding chaperone binding"/>
    <property type="evidence" value="ECO:0007669"/>
    <property type="project" value="TreeGrafter"/>
</dbReference>
<keyword evidence="1" id="KW-0143">Chaperone</keyword>
<dbReference type="GeneID" id="54456779"/>
<dbReference type="Proteomes" id="UP000504636">
    <property type="component" value="Unplaced"/>
</dbReference>
<dbReference type="GO" id="GO:0005783">
    <property type="term" value="C:endoplasmic reticulum"/>
    <property type="evidence" value="ECO:0007669"/>
    <property type="project" value="TreeGrafter"/>
</dbReference>
<dbReference type="RefSeq" id="XP_033573334.1">
    <property type="nucleotide sequence ID" value="XM_033715886.1"/>
</dbReference>
<dbReference type="OrthoDB" id="10250354at2759"/>
<dbReference type="PANTHER" id="PTHR44360:SF1">
    <property type="entry name" value="DNAJ HOMOLOG SUBFAMILY B MEMBER 9"/>
    <property type="match status" value="1"/>
</dbReference>
<gene>
    <name evidence="3 5" type="ORF">BDZ99DRAFT_394351</name>
</gene>
<dbReference type="CDD" id="cd06257">
    <property type="entry name" value="DnaJ"/>
    <property type="match status" value="1"/>
</dbReference>
<dbReference type="InterPro" id="IPR001623">
    <property type="entry name" value="DnaJ_domain"/>
</dbReference>
<evidence type="ECO:0000256" key="1">
    <source>
        <dbReference type="ARBA" id="ARBA00023186"/>
    </source>
</evidence>
<evidence type="ECO:0000313" key="4">
    <source>
        <dbReference type="Proteomes" id="UP000504636"/>
    </source>
</evidence>
<reference evidence="5" key="3">
    <citation type="submission" date="2025-04" db="UniProtKB">
        <authorList>
            <consortium name="RefSeq"/>
        </authorList>
    </citation>
    <scope>IDENTIFICATION</scope>
    <source>
        <strain evidence="5">CBS 304.34</strain>
    </source>
</reference>